<accession>A0ABW2KBS7</accession>
<dbReference type="EMBL" id="JBHTBH010000001">
    <property type="protein sequence ID" value="MFC7326477.1"/>
    <property type="molecule type" value="Genomic_DNA"/>
</dbReference>
<dbReference type="Gene3D" id="3.40.50.2300">
    <property type="match status" value="2"/>
</dbReference>
<comment type="caution">
    <text evidence="3">The sequence shown here is derived from an EMBL/GenBank/DDBJ whole genome shotgun (WGS) entry which is preliminary data.</text>
</comment>
<gene>
    <name evidence="3" type="ORF">ACFQRF_01875</name>
</gene>
<keyword evidence="4" id="KW-1185">Reference proteome</keyword>
<evidence type="ECO:0000256" key="1">
    <source>
        <dbReference type="SAM" id="MobiDB-lite"/>
    </source>
</evidence>
<feature type="transmembrane region" description="Helical" evidence="2">
    <location>
        <begin position="328"/>
        <end position="349"/>
    </location>
</feature>
<keyword evidence="2" id="KW-1133">Transmembrane helix</keyword>
<evidence type="ECO:0000313" key="4">
    <source>
        <dbReference type="Proteomes" id="UP001596540"/>
    </source>
</evidence>
<dbReference type="Proteomes" id="UP001596540">
    <property type="component" value="Unassembled WGS sequence"/>
</dbReference>
<dbReference type="RefSeq" id="WP_379868249.1">
    <property type="nucleotide sequence ID" value="NZ_JBHTBH010000001.1"/>
</dbReference>
<keyword evidence="2" id="KW-0472">Membrane</keyword>
<feature type="transmembrane region" description="Helical" evidence="2">
    <location>
        <begin position="299"/>
        <end position="322"/>
    </location>
</feature>
<sequence>MSSQRTGASAEEFLTEFLDAFARLRERPSAHRIREQRRFARRAAHRRLYRFDDGGAPEDLAAPPPVLNVRVTDQREAEELTELLRRRSWPHPFAVLHDCEDRAAERRARSVADAGGRPGANASWRGRGAERRASDAATTAEVYDVVGELAATIQLDRGPEGGPARAADVAAGPEPGTDGPRRWAAGVRAWASGRRPPHPPRLPRWDSLEALAEIDVQDVLQRLNPEHGGERGTLVAEPRTHLYVTEKLREHRARRRRGGRKSVTDRPPPAFLRKAKDEAYRFIAFCSRKLNFSWLDHRILTPVGFLLSTVPLLGFPLLAILAGWLDNALTLTIFGLLAVAYGLGALFYLPWRRYLWLLRQPYQPTPGDPSSSVPRRIRDIGIATINAVSDARSRTEPLSRQEPPIVHLLAVNALLDDLNASYGTSLVRHRLRYAWLPQRGRTRLPVLVVNEWRLRRVGRHVVALIEDIRRKHRFPDPLVVVRIGPRSAARKPRAESPPEHALKDWLHTRFEVGRLGPSREVRFEAPAPLKWDENVRREPELAEADTVLTTRALAVRWLVGMAAAAALLLTAASGVVALAHVVDPCVQGARALPPQGIVTEDGQCVGYTDGSFIFDERLRPVQRRIAEQNADAEEAGGPVVTVVYFGALSVPAGSGDSVSSGVYGELVGLAHGQNEYNRIYPDQGYAAIRILMANTGASWRHAVRTAGLVAGEMRRDPTLLAAVGFGSSLGETRAAIGELTRAGLPMVSTAATFDNLSELQPHRHSEFFFPIAPANTRIARQAAAWAYHGAESGGRTLEPARTAVALADDSPGELYGVDLATTFARQFTDEGGIMKPFQPVHRNSNGLNPDRGVLTYGGPEQPDILLRAAQICADPPDLIYYAGRSDEFGPFYDYLLSHGDCASGVTILAADDISKYVTDNIAHLTDNAGRSPVFYTPLAATGAWGVTGGRGAPAFYRQLNRLEDELGLRSGPEGPSRAHEVMAYDALLVVTDSVRRAQNAQRVGTEERRPVPADLRLPISETSGLGGVSGLIDFGPPAEGHWYDERVVQLVLAGPVGPGNIAQQTIAVCGRVTTSGPLYRDGCV</sequence>
<dbReference type="InterPro" id="IPR028082">
    <property type="entry name" value="Peripla_BP_I"/>
</dbReference>
<feature type="region of interest" description="Disordered" evidence="1">
    <location>
        <begin position="155"/>
        <end position="182"/>
    </location>
</feature>
<protein>
    <recommendedName>
        <fullName evidence="5">ABC transporter substrate-binding protein</fullName>
    </recommendedName>
</protein>
<dbReference type="SUPFAM" id="SSF53822">
    <property type="entry name" value="Periplasmic binding protein-like I"/>
    <property type="match status" value="1"/>
</dbReference>
<keyword evidence="2" id="KW-0812">Transmembrane</keyword>
<evidence type="ECO:0000313" key="3">
    <source>
        <dbReference type="EMBL" id="MFC7326477.1"/>
    </source>
</evidence>
<organism evidence="3 4">
    <name type="scientific">Marinactinospora rubrisoli</name>
    <dbReference type="NCBI Taxonomy" id="2715399"/>
    <lineage>
        <taxon>Bacteria</taxon>
        <taxon>Bacillati</taxon>
        <taxon>Actinomycetota</taxon>
        <taxon>Actinomycetes</taxon>
        <taxon>Streptosporangiales</taxon>
        <taxon>Nocardiopsidaceae</taxon>
        <taxon>Marinactinospora</taxon>
    </lineage>
</organism>
<evidence type="ECO:0000256" key="2">
    <source>
        <dbReference type="SAM" id="Phobius"/>
    </source>
</evidence>
<evidence type="ECO:0008006" key="5">
    <source>
        <dbReference type="Google" id="ProtNLM"/>
    </source>
</evidence>
<feature type="transmembrane region" description="Helical" evidence="2">
    <location>
        <begin position="557"/>
        <end position="582"/>
    </location>
</feature>
<feature type="region of interest" description="Disordered" evidence="1">
    <location>
        <begin position="107"/>
        <end position="138"/>
    </location>
</feature>
<name>A0ABW2KBS7_9ACTN</name>
<reference evidence="4" key="1">
    <citation type="journal article" date="2019" name="Int. J. Syst. Evol. Microbiol.">
        <title>The Global Catalogue of Microorganisms (GCM) 10K type strain sequencing project: providing services to taxonomists for standard genome sequencing and annotation.</title>
        <authorList>
            <consortium name="The Broad Institute Genomics Platform"/>
            <consortium name="The Broad Institute Genome Sequencing Center for Infectious Disease"/>
            <person name="Wu L."/>
            <person name="Ma J."/>
        </authorList>
    </citation>
    <scope>NUCLEOTIDE SEQUENCE [LARGE SCALE GENOMIC DNA]</scope>
    <source>
        <strain evidence="4">CGMCC 4.7382</strain>
    </source>
</reference>
<proteinExistence type="predicted"/>